<organism evidence="2">
    <name type="scientific">Cacopsylla melanoneura</name>
    <dbReference type="NCBI Taxonomy" id="428564"/>
    <lineage>
        <taxon>Eukaryota</taxon>
        <taxon>Metazoa</taxon>
        <taxon>Ecdysozoa</taxon>
        <taxon>Arthropoda</taxon>
        <taxon>Hexapoda</taxon>
        <taxon>Insecta</taxon>
        <taxon>Pterygota</taxon>
        <taxon>Neoptera</taxon>
        <taxon>Paraneoptera</taxon>
        <taxon>Hemiptera</taxon>
        <taxon>Sternorrhyncha</taxon>
        <taxon>Psylloidea</taxon>
        <taxon>Psyllidae</taxon>
        <taxon>Psyllinae</taxon>
        <taxon>Cacopsylla</taxon>
    </lineage>
</organism>
<feature type="region of interest" description="Disordered" evidence="1">
    <location>
        <begin position="80"/>
        <end position="100"/>
    </location>
</feature>
<proteinExistence type="predicted"/>
<dbReference type="AlphaFoldDB" id="A0A8D9BTU8"/>
<reference evidence="2" key="1">
    <citation type="submission" date="2021-05" db="EMBL/GenBank/DDBJ databases">
        <authorList>
            <person name="Alioto T."/>
            <person name="Alioto T."/>
            <person name="Gomez Garrido J."/>
        </authorList>
    </citation>
    <scope>NUCLEOTIDE SEQUENCE</scope>
</reference>
<sequence length="100" mass="10806">MAGAAVSALVGVVMDGAIVERVPEDELDEGVPAEEADDEGVLAEEVDEADELGMNSIETFDLCMRGWRRTMLRRGREMWGKNRNHREGSGQPVGGALSTC</sequence>
<evidence type="ECO:0000313" key="2">
    <source>
        <dbReference type="EMBL" id="CAG6787386.1"/>
    </source>
</evidence>
<dbReference type="EMBL" id="HBUF01653585">
    <property type="protein sequence ID" value="CAG6787386.1"/>
    <property type="molecule type" value="Transcribed_RNA"/>
</dbReference>
<accession>A0A8D9BTU8</accession>
<protein>
    <submittedName>
        <fullName evidence="2">Uncharacterized protein</fullName>
    </submittedName>
</protein>
<name>A0A8D9BTU8_9HEMI</name>
<evidence type="ECO:0000256" key="1">
    <source>
        <dbReference type="SAM" id="MobiDB-lite"/>
    </source>
</evidence>